<sequence>MARRIRSAAFSIYLVVTVVVMGVVCMPVMMFGRDATRATVKLWARLALFGLHQIAGVSYNVEGAENMPQGGALIAANHQSMWETIALYALARKPVMIFKKELKAIPIYGWWASRAGNIAVDRKGGAKALRAMTRAVKARAEAGEQVIIFPEGTRTLPGETRALQPGVAGIYTAMETPCTPVAHDSGRFWRHPGGEKIPGAITMRILPAIPAGLDRREFLRVLAARLEGGRPDLIPAEIPTDG</sequence>
<evidence type="ECO:0000313" key="6">
    <source>
        <dbReference type="EMBL" id="MFC6034606.1"/>
    </source>
</evidence>
<keyword evidence="3 6" id="KW-0012">Acyltransferase</keyword>
<comment type="caution">
    <text evidence="6">The sequence shown here is derived from an EMBL/GenBank/DDBJ whole genome shotgun (WGS) entry which is preliminary data.</text>
</comment>
<dbReference type="SMART" id="SM00563">
    <property type="entry name" value="PlsC"/>
    <property type="match status" value="1"/>
</dbReference>
<protein>
    <submittedName>
        <fullName evidence="6">Lysophospholipid acyltransferase family protein</fullName>
    </submittedName>
</protein>
<dbReference type="RefSeq" id="WP_379880058.1">
    <property type="nucleotide sequence ID" value="NZ_JBHPON010000001.1"/>
</dbReference>
<proteinExistence type="predicted"/>
<evidence type="ECO:0000256" key="3">
    <source>
        <dbReference type="ARBA" id="ARBA00023315"/>
    </source>
</evidence>
<dbReference type="SUPFAM" id="SSF69593">
    <property type="entry name" value="Glycerol-3-phosphate (1)-acyltransferase"/>
    <property type="match status" value="1"/>
</dbReference>
<keyword evidence="2" id="KW-0808">Transferase</keyword>
<accession>A0ABW1KRJ6</accession>
<name>A0ABW1KRJ6_9PROT</name>
<dbReference type="Proteomes" id="UP001596116">
    <property type="component" value="Unassembled WGS sequence"/>
</dbReference>
<dbReference type="GO" id="GO:0016746">
    <property type="term" value="F:acyltransferase activity"/>
    <property type="evidence" value="ECO:0007669"/>
    <property type="project" value="UniProtKB-KW"/>
</dbReference>
<keyword evidence="4" id="KW-0472">Membrane</keyword>
<dbReference type="InterPro" id="IPR002123">
    <property type="entry name" value="Plipid/glycerol_acylTrfase"/>
</dbReference>
<evidence type="ECO:0000256" key="1">
    <source>
        <dbReference type="ARBA" id="ARBA00005189"/>
    </source>
</evidence>
<dbReference type="Pfam" id="PF01553">
    <property type="entry name" value="Acyltransferase"/>
    <property type="match status" value="1"/>
</dbReference>
<dbReference type="PANTHER" id="PTHR10434">
    <property type="entry name" value="1-ACYL-SN-GLYCEROL-3-PHOSPHATE ACYLTRANSFERASE"/>
    <property type="match status" value="1"/>
</dbReference>
<evidence type="ECO:0000259" key="5">
    <source>
        <dbReference type="SMART" id="SM00563"/>
    </source>
</evidence>
<organism evidence="6 7">
    <name type="scientific">Hyphococcus aureus</name>
    <dbReference type="NCBI Taxonomy" id="2666033"/>
    <lineage>
        <taxon>Bacteria</taxon>
        <taxon>Pseudomonadati</taxon>
        <taxon>Pseudomonadota</taxon>
        <taxon>Alphaproteobacteria</taxon>
        <taxon>Parvularculales</taxon>
        <taxon>Parvularculaceae</taxon>
        <taxon>Hyphococcus</taxon>
    </lineage>
</organism>
<evidence type="ECO:0000313" key="7">
    <source>
        <dbReference type="Proteomes" id="UP001596116"/>
    </source>
</evidence>
<gene>
    <name evidence="6" type="ORF">ACFMB1_03570</name>
</gene>
<keyword evidence="4" id="KW-1133">Transmembrane helix</keyword>
<dbReference type="CDD" id="cd07989">
    <property type="entry name" value="LPLAT_AGPAT-like"/>
    <property type="match status" value="1"/>
</dbReference>
<evidence type="ECO:0000256" key="2">
    <source>
        <dbReference type="ARBA" id="ARBA00022679"/>
    </source>
</evidence>
<feature type="domain" description="Phospholipid/glycerol acyltransferase" evidence="5">
    <location>
        <begin position="72"/>
        <end position="186"/>
    </location>
</feature>
<dbReference type="EMBL" id="JBHPON010000001">
    <property type="protein sequence ID" value="MFC6034606.1"/>
    <property type="molecule type" value="Genomic_DNA"/>
</dbReference>
<dbReference type="PANTHER" id="PTHR10434:SF40">
    <property type="entry name" value="1-ACYL-SN-GLYCEROL-3-PHOSPHATE ACYLTRANSFERASE"/>
    <property type="match status" value="1"/>
</dbReference>
<reference evidence="6 7" key="1">
    <citation type="submission" date="2024-09" db="EMBL/GenBank/DDBJ databases">
        <authorList>
            <person name="Zhang Z.-H."/>
        </authorList>
    </citation>
    <scope>NUCLEOTIDE SEQUENCE [LARGE SCALE GENOMIC DNA]</scope>
    <source>
        <strain evidence="6 7">HHTR114</strain>
    </source>
</reference>
<keyword evidence="7" id="KW-1185">Reference proteome</keyword>
<keyword evidence="4" id="KW-0812">Transmembrane</keyword>
<feature type="transmembrane region" description="Helical" evidence="4">
    <location>
        <begin position="12"/>
        <end position="32"/>
    </location>
</feature>
<comment type="pathway">
    <text evidence="1">Lipid metabolism.</text>
</comment>
<evidence type="ECO:0000256" key="4">
    <source>
        <dbReference type="SAM" id="Phobius"/>
    </source>
</evidence>